<gene>
    <name evidence="2" type="ORF">NK125_00065</name>
</gene>
<protein>
    <submittedName>
        <fullName evidence="2">Uncharacterized protein</fullName>
    </submittedName>
</protein>
<proteinExistence type="predicted"/>
<keyword evidence="1" id="KW-0472">Membrane</keyword>
<reference evidence="2 3" key="1">
    <citation type="journal article" date="2022" name="Genome Biol. Evol.">
        <title>Host diet, physiology and behaviors set the stage for Lachnospiraceae cladogenesis.</title>
        <authorList>
            <person name="Vera-Ponce De Leon A."/>
            <person name="Schneider M."/>
            <person name="Jahnes B.C."/>
            <person name="Sadowski V."/>
            <person name="Camuy-Velez L.A."/>
            <person name="Duan J."/>
            <person name="Sabree Z.L."/>
        </authorList>
    </citation>
    <scope>NUCLEOTIDE SEQUENCE [LARGE SCALE GENOMIC DNA]</scope>
    <source>
        <strain evidence="2 3">PAL113</strain>
    </source>
</reference>
<evidence type="ECO:0000313" key="2">
    <source>
        <dbReference type="EMBL" id="MCP1100809.1"/>
    </source>
</evidence>
<dbReference type="SUPFAM" id="SSF69304">
    <property type="entry name" value="Tricorn protease N-terminal domain"/>
    <property type="match status" value="1"/>
</dbReference>
<dbReference type="RefSeq" id="WP_262064598.1">
    <property type="nucleotide sequence ID" value="NZ_JAMXOD010000001.1"/>
</dbReference>
<sequence>MKIKERIINGGVLILIFVVAVFIFTKVTNRGNDSMTADMSKATLPQISFSAKEYPVNLLSGYTKEMDIAGMRDTITPVYNEKLKVTVLPYENEVPKVGYKIYTLNGEDILEEGEVKNPKEEMELDLSKEGLLDEERVLKIEVFTGTKNATNFYTRIVRGDTGYSYECINFAHQFHEDAITKKEDSDIATYLEPETKDANENYAVASIHSNIEKINWGSLNPVQEGKIYYDITEIRPSYTSVKMRYQVSIEVGDGIQKKFSVVEFFKVRYAQDANLFYLLDYDRTVEQQIDDGGDILTEKGVIVGITGAQTPYLINSEGSAVSFVQAGEVWCYEKTTDELSHVFGFEDAENKDPRSTIQNYSIKLLSIDKKGNTTFVVNGYMNRGEHEGEAGSSIYYFDIEKNSIDEKLFIASDQSPQSVRYNMGELLYYSVKMDSFYALVDGTLHKIKREDKGKSQEILVENLKKDEYVYSADGRQVAYQENEEVVLLNLESGKERRIAGEEKGKIKPLGFINEDFLYGYSREGDQGKILTGEEVIPMHQLVIENKKGEVVKTYEGEGIYITDIVLEEKMVTLKRAVWSQNTYTPIGDDYIINNEEEKESNINLEKVQTKSLGVQTRITFADGIEDQEPKVLRPKQVLYENPLTISFERESEKENYYVFGYGELKGIYAAGGEAINASGKYNGVVTTYGQRYLWERGNRLLNYQLVDMDGTVSSITEKLKAGQLPLDVLNEMEGYKSVSLSGALTEDVLYILAQNKPIIGVLKDGNMVVLTGYNETNVFYTEVQNAQGQSVPYKDMDNMINDYIGYVEEF</sequence>
<comment type="caution">
    <text evidence="2">The sequence shown here is derived from an EMBL/GenBank/DDBJ whole genome shotgun (WGS) entry which is preliminary data.</text>
</comment>
<keyword evidence="3" id="KW-1185">Reference proteome</keyword>
<dbReference type="Proteomes" id="UP001523566">
    <property type="component" value="Unassembled WGS sequence"/>
</dbReference>
<dbReference type="EMBL" id="JAMZFW010000001">
    <property type="protein sequence ID" value="MCP1100809.1"/>
    <property type="molecule type" value="Genomic_DNA"/>
</dbReference>
<evidence type="ECO:0000256" key="1">
    <source>
        <dbReference type="SAM" id="Phobius"/>
    </source>
</evidence>
<keyword evidence="1" id="KW-0812">Transmembrane</keyword>
<organism evidence="2 3">
    <name type="scientific">Aequitasia blattaphilus</name>
    <dbReference type="NCBI Taxonomy" id="2949332"/>
    <lineage>
        <taxon>Bacteria</taxon>
        <taxon>Bacillati</taxon>
        <taxon>Bacillota</taxon>
        <taxon>Clostridia</taxon>
        <taxon>Lachnospirales</taxon>
        <taxon>Lachnospiraceae</taxon>
        <taxon>Aequitasia</taxon>
    </lineage>
</organism>
<feature type="transmembrane region" description="Helical" evidence="1">
    <location>
        <begin position="7"/>
        <end position="25"/>
    </location>
</feature>
<keyword evidence="1" id="KW-1133">Transmembrane helix</keyword>
<evidence type="ECO:0000313" key="3">
    <source>
        <dbReference type="Proteomes" id="UP001523566"/>
    </source>
</evidence>
<accession>A0ABT1E5F4</accession>
<name>A0ABT1E5F4_9FIRM</name>